<dbReference type="InterPro" id="IPR010131">
    <property type="entry name" value="MdtP/NodT-like"/>
</dbReference>
<keyword evidence="2" id="KW-0175">Coiled coil</keyword>
<feature type="region of interest" description="Disordered" evidence="3">
    <location>
        <begin position="88"/>
        <end position="113"/>
    </location>
</feature>
<dbReference type="PANTHER" id="PTHR30203:SF24">
    <property type="entry name" value="BLR4935 PROTEIN"/>
    <property type="match status" value="1"/>
</dbReference>
<protein>
    <submittedName>
        <fullName evidence="5">TolC family protein</fullName>
    </submittedName>
</protein>
<feature type="coiled-coil region" evidence="2">
    <location>
        <begin position="199"/>
        <end position="226"/>
    </location>
</feature>
<feature type="compositionally biased region" description="Polar residues" evidence="3">
    <location>
        <begin position="88"/>
        <end position="104"/>
    </location>
</feature>
<dbReference type="EMBL" id="QUSW01000009">
    <property type="protein sequence ID" value="RQP21850.1"/>
    <property type="molecule type" value="Genomic_DNA"/>
</dbReference>
<evidence type="ECO:0000256" key="2">
    <source>
        <dbReference type="SAM" id="Coils"/>
    </source>
</evidence>
<keyword evidence="4" id="KW-0732">Signal</keyword>
<comment type="similarity">
    <text evidence="1">Belongs to the outer membrane factor (OMF) (TC 1.B.17) family.</text>
</comment>
<dbReference type="InterPro" id="IPR003423">
    <property type="entry name" value="OMP_efflux"/>
</dbReference>
<dbReference type="Proteomes" id="UP000267464">
    <property type="component" value="Unassembled WGS sequence"/>
</dbReference>
<organism evidence="5 6">
    <name type="scientific">Piscinibacter terrae</name>
    <dbReference type="NCBI Taxonomy" id="2496871"/>
    <lineage>
        <taxon>Bacteria</taxon>
        <taxon>Pseudomonadati</taxon>
        <taxon>Pseudomonadota</taxon>
        <taxon>Betaproteobacteria</taxon>
        <taxon>Burkholderiales</taxon>
        <taxon>Sphaerotilaceae</taxon>
        <taxon>Piscinibacter</taxon>
    </lineage>
</organism>
<dbReference type="AlphaFoldDB" id="A0A3N7HII0"/>
<dbReference type="Pfam" id="PF02321">
    <property type="entry name" value="OEP"/>
    <property type="match status" value="2"/>
</dbReference>
<reference evidence="5 6" key="2">
    <citation type="submission" date="2018-12" db="EMBL/GenBank/DDBJ databases">
        <title>Rhizobacter gummiphilus sp. nov., a rubber-degrading bacterium isolated from the soil of a botanical garden in Japan.</title>
        <authorList>
            <person name="Shunsuke S.S."/>
        </authorList>
    </citation>
    <scope>NUCLEOTIDE SEQUENCE [LARGE SCALE GENOMIC DNA]</scope>
    <source>
        <strain evidence="5 6">S-16</strain>
    </source>
</reference>
<comment type="caution">
    <text evidence="5">The sequence shown here is derived from an EMBL/GenBank/DDBJ whole genome shotgun (WGS) entry which is preliminary data.</text>
</comment>
<evidence type="ECO:0000313" key="5">
    <source>
        <dbReference type="EMBL" id="RQP21850.1"/>
    </source>
</evidence>
<keyword evidence="6" id="KW-1185">Reference proteome</keyword>
<dbReference type="OrthoDB" id="9791261at2"/>
<sequence length="438" mass="47527">MRYHTLALAAAFCLLPGLTPAQVIPPARSPVGSAPTADPTTTTNRALTLEQAWARAHSASTTLHAKQAQLVAAEGLATDAASWLANNPQVSAERTRRSVPSSSATERRNEWSAGVSQAVEIAGQPGHRREAANAALQALRLEIDDMVRQQRAEVSERFYRVLALQQRVEIEAQAMRLFEDSARAVEKRRGAGEDTRLDANVAVVEAERARNQLATVQEQLLDARAALATALQLPPSESIEASGSLSPSPLGYSLEVLLQSVPALPRLQALNAREQSAQAKLRLERAARYPDVTVGMNVGREGPGDARERLTTFTVSVPLPLFKHNAAGIGQASTELAQAQIERRAAERDLPAQVHALWTKLQSLQNRIERLQRSVLPALADNERLSVKSRQAGQIGLLELIVTTRQTLDARRDLVDALLDYQTTRTALEAAAGWPAQL</sequence>
<dbReference type="SUPFAM" id="SSF56954">
    <property type="entry name" value="Outer membrane efflux proteins (OEP)"/>
    <property type="match status" value="1"/>
</dbReference>
<evidence type="ECO:0000256" key="3">
    <source>
        <dbReference type="SAM" id="MobiDB-lite"/>
    </source>
</evidence>
<dbReference type="RefSeq" id="WP_124543262.1">
    <property type="nucleotide sequence ID" value="NZ_QUSW01000009.1"/>
</dbReference>
<dbReference type="Gene3D" id="1.20.1600.10">
    <property type="entry name" value="Outer membrane efflux proteins (OEP)"/>
    <property type="match status" value="1"/>
</dbReference>
<feature type="chain" id="PRO_5018130685" evidence="4">
    <location>
        <begin position="22"/>
        <end position="438"/>
    </location>
</feature>
<evidence type="ECO:0000313" key="6">
    <source>
        <dbReference type="Proteomes" id="UP000267464"/>
    </source>
</evidence>
<dbReference type="GO" id="GO:0015562">
    <property type="term" value="F:efflux transmembrane transporter activity"/>
    <property type="evidence" value="ECO:0007669"/>
    <property type="project" value="InterPro"/>
</dbReference>
<proteinExistence type="inferred from homology"/>
<name>A0A3N7HII0_9BURK</name>
<reference evidence="5 6" key="1">
    <citation type="submission" date="2018-08" db="EMBL/GenBank/DDBJ databases">
        <authorList>
            <person name="Khan S.A."/>
            <person name="Jeon C.O."/>
            <person name="Chun B.H."/>
            <person name="Jeong S.E."/>
        </authorList>
    </citation>
    <scope>NUCLEOTIDE SEQUENCE [LARGE SCALE GENOMIC DNA]</scope>
    <source>
        <strain evidence="5 6">S-16</strain>
    </source>
</reference>
<accession>A0A3N7HII0</accession>
<evidence type="ECO:0000256" key="1">
    <source>
        <dbReference type="ARBA" id="ARBA00007613"/>
    </source>
</evidence>
<evidence type="ECO:0000256" key="4">
    <source>
        <dbReference type="SAM" id="SignalP"/>
    </source>
</evidence>
<gene>
    <name evidence="5" type="ORF">DZC73_25765</name>
</gene>
<dbReference type="PANTHER" id="PTHR30203">
    <property type="entry name" value="OUTER MEMBRANE CATION EFFLUX PROTEIN"/>
    <property type="match status" value="1"/>
</dbReference>
<feature type="signal peptide" evidence="4">
    <location>
        <begin position="1"/>
        <end position="21"/>
    </location>
</feature>